<dbReference type="Proteomes" id="UP001147733">
    <property type="component" value="Unassembled WGS sequence"/>
</dbReference>
<reference evidence="2" key="2">
    <citation type="journal article" date="2023" name="IMA Fungus">
        <title>Comparative genomic study of the Penicillium genus elucidates a diverse pangenome and 15 lateral gene transfer events.</title>
        <authorList>
            <person name="Petersen C."/>
            <person name="Sorensen T."/>
            <person name="Nielsen M.R."/>
            <person name="Sondergaard T.E."/>
            <person name="Sorensen J.L."/>
            <person name="Fitzpatrick D.A."/>
            <person name="Frisvad J.C."/>
            <person name="Nielsen K.L."/>
        </authorList>
    </citation>
    <scope>NUCLEOTIDE SEQUENCE</scope>
    <source>
        <strain evidence="2">IBT 23319</strain>
    </source>
</reference>
<dbReference type="RefSeq" id="XP_056498786.1">
    <property type="nucleotide sequence ID" value="XM_056647235.1"/>
</dbReference>
<proteinExistence type="predicted"/>
<dbReference type="GeneID" id="81386402"/>
<keyword evidence="3" id="KW-1185">Reference proteome</keyword>
<dbReference type="AlphaFoldDB" id="A0A9W9NUB6"/>
<protein>
    <submittedName>
        <fullName evidence="2">Uncharacterized protein</fullName>
    </submittedName>
</protein>
<organism evidence="2 3">
    <name type="scientific">Penicillium citrinum</name>
    <dbReference type="NCBI Taxonomy" id="5077"/>
    <lineage>
        <taxon>Eukaryota</taxon>
        <taxon>Fungi</taxon>
        <taxon>Dikarya</taxon>
        <taxon>Ascomycota</taxon>
        <taxon>Pezizomycotina</taxon>
        <taxon>Eurotiomycetes</taxon>
        <taxon>Eurotiomycetidae</taxon>
        <taxon>Eurotiales</taxon>
        <taxon>Aspergillaceae</taxon>
        <taxon>Penicillium</taxon>
    </lineage>
</organism>
<comment type="caution">
    <text evidence="2">The sequence shown here is derived from an EMBL/GenBank/DDBJ whole genome shotgun (WGS) entry which is preliminary data.</text>
</comment>
<evidence type="ECO:0000313" key="3">
    <source>
        <dbReference type="Proteomes" id="UP001147733"/>
    </source>
</evidence>
<gene>
    <name evidence="2" type="ORF">N7469_008317</name>
</gene>
<accession>A0A9W9NUB6</accession>
<evidence type="ECO:0000313" key="2">
    <source>
        <dbReference type="EMBL" id="KAJ5224814.1"/>
    </source>
</evidence>
<evidence type="ECO:0000256" key="1">
    <source>
        <dbReference type="SAM" id="MobiDB-lite"/>
    </source>
</evidence>
<feature type="region of interest" description="Disordered" evidence="1">
    <location>
        <begin position="463"/>
        <end position="498"/>
    </location>
</feature>
<reference evidence="2" key="1">
    <citation type="submission" date="2022-11" db="EMBL/GenBank/DDBJ databases">
        <authorList>
            <person name="Petersen C."/>
        </authorList>
    </citation>
    <scope>NUCLEOTIDE SEQUENCE</scope>
    <source>
        <strain evidence="2">IBT 23319</strain>
    </source>
</reference>
<dbReference type="EMBL" id="JAPQKT010000007">
    <property type="protein sequence ID" value="KAJ5224814.1"/>
    <property type="molecule type" value="Genomic_DNA"/>
</dbReference>
<name>A0A9W9NUB6_PENCI</name>
<dbReference type="OrthoDB" id="5378502at2759"/>
<sequence>MSSDRQLRCTIYAPVRFGESESETRTSTLLDSMRLAREISVSASCCPQNFISQDKTSISRRVTITTNPEVVEFDPALPPAACSVLPASQFIERTTIQQGLNEQAARELHDPPCVYWGTSNCGFNQTYNDNMVAMAAAGENVFDLTDNLSVSDTDYEHADDQITLGLKIIDPTWKDLKPAMQLQIATALLKIYNWDNMCIKLDIIGEDRANLSRYLNTRSQQIYREDQALAKMREQQLTHLMGIDQSILRRNEVPHQLVLRKISRQYHNRILEITDPELEFCRADDILAARQFLRQHDLSEKLAGEWASPMVELSSKKQTETLSFPEKFQWKDNWTLPMECYISPHGPIRDCAPGPSFNALPSFAKSMCSKGGSYLTINPRDLIREDIDNHPLKTWKEHTPFYQRDKFLEARKRVREKNCKRETESVNISEYTRLRVGSKQEARLSFAYRNQPFDRLIKLARDREAQNQATHTPHVPLPLHTNESPSRLPKGTQVTSHLQDSPVTRSLGGCWSLNDIHPSESQHRYERQIDDAKREREKQAFRGEAQPQFIAAELPGTLSPMRHQTGFSDRDLYNNIHDGVSDIIIEVNDVLDSTKTFACPPNVQLADHCMKPQLSLSPQISDNGIFEFIDLSPDAEEG</sequence>